<feature type="region of interest" description="Disordered" evidence="1">
    <location>
        <begin position="1"/>
        <end position="21"/>
    </location>
</feature>
<keyword evidence="3" id="KW-1185">Reference proteome</keyword>
<evidence type="ECO:0000256" key="1">
    <source>
        <dbReference type="SAM" id="MobiDB-lite"/>
    </source>
</evidence>
<accession>A0A3R7D3S8</accession>
<dbReference type="Proteomes" id="UP000285060">
    <property type="component" value="Unassembled WGS sequence"/>
</dbReference>
<dbReference type="AlphaFoldDB" id="A0A3R7D3S8"/>
<dbReference type="VEuPathDB" id="FungiDB:H310_03538"/>
<reference evidence="2 3" key="1">
    <citation type="submission" date="2018-08" db="EMBL/GenBank/DDBJ databases">
        <title>Aphanomyces genome sequencing and annotation.</title>
        <authorList>
            <person name="Minardi D."/>
            <person name="Oidtmann B."/>
            <person name="Van Der Giezen M."/>
            <person name="Studholme D.J."/>
        </authorList>
    </citation>
    <scope>NUCLEOTIDE SEQUENCE [LARGE SCALE GENOMIC DNA]</scope>
    <source>
        <strain evidence="2 3">NJM0002</strain>
    </source>
</reference>
<evidence type="ECO:0000313" key="3">
    <source>
        <dbReference type="Proteomes" id="UP000285060"/>
    </source>
</evidence>
<organism evidence="2 3">
    <name type="scientific">Aphanomyces invadans</name>
    <dbReference type="NCBI Taxonomy" id="157072"/>
    <lineage>
        <taxon>Eukaryota</taxon>
        <taxon>Sar</taxon>
        <taxon>Stramenopiles</taxon>
        <taxon>Oomycota</taxon>
        <taxon>Saprolegniomycetes</taxon>
        <taxon>Saprolegniales</taxon>
        <taxon>Verrucalvaceae</taxon>
        <taxon>Aphanomyces</taxon>
    </lineage>
</organism>
<proteinExistence type="predicted"/>
<sequence>MSSIRGLLQRKQEGAAAIDGGKNNEEMLEGCDEYAAKSPPTEKRKMGGFGFGSLVAPKFMTGLKNLNPLKNLGKKSPTKPGTMAPPAPLKQIAWLFGPKYRHDLWRVCPYLALADIGKLAQVNEATNEHLIAYFRSPQWMGHHIVSTRYVRPMFAVIFVPCMIRQSISFSYVTLEGASAEDLAASLATMLEHVGGRLESLELRGAWGLLHMAVIADLEAVCNVCVGWR</sequence>
<gene>
    <name evidence="2" type="ORF">DYB32_003173</name>
</gene>
<protein>
    <submittedName>
        <fullName evidence="2">Uncharacterized protein</fullName>
    </submittedName>
</protein>
<dbReference type="EMBL" id="QUSY01000141">
    <property type="protein sequence ID" value="RHY32361.1"/>
    <property type="molecule type" value="Genomic_DNA"/>
</dbReference>
<name>A0A3R7D3S8_9STRA</name>
<evidence type="ECO:0000313" key="2">
    <source>
        <dbReference type="EMBL" id="RHY32361.1"/>
    </source>
</evidence>
<comment type="caution">
    <text evidence="2">The sequence shown here is derived from an EMBL/GenBank/DDBJ whole genome shotgun (WGS) entry which is preliminary data.</text>
</comment>